<feature type="compositionally biased region" description="Basic and acidic residues" evidence="2">
    <location>
        <begin position="46"/>
        <end position="57"/>
    </location>
</feature>
<evidence type="ECO:0000313" key="5">
    <source>
        <dbReference type="Proteomes" id="UP000297643"/>
    </source>
</evidence>
<feature type="region of interest" description="Disordered" evidence="2">
    <location>
        <begin position="1"/>
        <end position="57"/>
    </location>
</feature>
<organism evidence="4 5">
    <name type="scientific">Cryobacterium mannosilyticum</name>
    <dbReference type="NCBI Taxonomy" id="1259190"/>
    <lineage>
        <taxon>Bacteria</taxon>
        <taxon>Bacillati</taxon>
        <taxon>Actinomycetota</taxon>
        <taxon>Actinomycetes</taxon>
        <taxon>Micrococcales</taxon>
        <taxon>Microbacteriaceae</taxon>
        <taxon>Cryobacterium</taxon>
    </lineage>
</organism>
<evidence type="ECO:0000259" key="3">
    <source>
        <dbReference type="Pfam" id="PF05532"/>
    </source>
</evidence>
<feature type="compositionally biased region" description="Basic and acidic residues" evidence="2">
    <location>
        <begin position="26"/>
        <end position="37"/>
    </location>
</feature>
<dbReference type="Gene3D" id="1.10.1470.10">
    <property type="entry name" value="YjbJ"/>
    <property type="match status" value="1"/>
</dbReference>
<dbReference type="InterPro" id="IPR036629">
    <property type="entry name" value="YjbJ_sf"/>
</dbReference>
<protein>
    <submittedName>
        <fullName evidence="4">CsbD family protein</fullName>
    </submittedName>
</protein>
<comment type="similarity">
    <text evidence="1">Belongs to the UPF0337 (CsbD) family.</text>
</comment>
<dbReference type="EMBL" id="SOFM01000002">
    <property type="protein sequence ID" value="TFC08091.1"/>
    <property type="molecule type" value="Genomic_DNA"/>
</dbReference>
<evidence type="ECO:0000256" key="1">
    <source>
        <dbReference type="ARBA" id="ARBA00009129"/>
    </source>
</evidence>
<comment type="caution">
    <text evidence="4">The sequence shown here is derived from an EMBL/GenBank/DDBJ whole genome shotgun (WGS) entry which is preliminary data.</text>
</comment>
<gene>
    <name evidence="4" type="ORF">E3O32_00305</name>
</gene>
<name>A0A4R8WK36_9MICO</name>
<sequence>MSASDKASNAAEDLKGRVTEAVGRATNDDSKVAEGKGEQASASAKKAGENIKDVFKK</sequence>
<dbReference type="InterPro" id="IPR008462">
    <property type="entry name" value="CsbD"/>
</dbReference>
<dbReference type="Pfam" id="PF05532">
    <property type="entry name" value="CsbD"/>
    <property type="match status" value="1"/>
</dbReference>
<dbReference type="Proteomes" id="UP000297643">
    <property type="component" value="Unassembled WGS sequence"/>
</dbReference>
<evidence type="ECO:0000313" key="4">
    <source>
        <dbReference type="EMBL" id="TFC08091.1"/>
    </source>
</evidence>
<proteinExistence type="inferred from homology"/>
<accession>A0A4R8WK36</accession>
<reference evidence="4 5" key="1">
    <citation type="submission" date="2019-03" db="EMBL/GenBank/DDBJ databases">
        <title>Genomics of glacier-inhabiting Cryobacterium strains.</title>
        <authorList>
            <person name="Liu Q."/>
            <person name="Xin Y.-H."/>
        </authorList>
    </citation>
    <scope>NUCLEOTIDE SEQUENCE [LARGE SCALE GENOMIC DNA]</scope>
    <source>
        <strain evidence="4 5">RHLT2-21</strain>
    </source>
</reference>
<feature type="domain" description="CsbD-like" evidence="3">
    <location>
        <begin position="5"/>
        <end position="57"/>
    </location>
</feature>
<evidence type="ECO:0000256" key="2">
    <source>
        <dbReference type="SAM" id="MobiDB-lite"/>
    </source>
</evidence>
<keyword evidence="5" id="KW-1185">Reference proteome</keyword>
<dbReference type="AlphaFoldDB" id="A0A4R8WK36"/>
<dbReference type="RefSeq" id="WP_134505858.1">
    <property type="nucleotide sequence ID" value="NZ_SOFM01000002.1"/>
</dbReference>
<dbReference type="SUPFAM" id="SSF69047">
    <property type="entry name" value="Hypothetical protein YjbJ"/>
    <property type="match status" value="1"/>
</dbReference>